<organism evidence="2 3">
    <name type="scientific">Phyllostomus discolor</name>
    <name type="common">pale spear-nosed bat</name>
    <dbReference type="NCBI Taxonomy" id="89673"/>
    <lineage>
        <taxon>Eukaryota</taxon>
        <taxon>Metazoa</taxon>
        <taxon>Chordata</taxon>
        <taxon>Craniata</taxon>
        <taxon>Vertebrata</taxon>
        <taxon>Euteleostomi</taxon>
        <taxon>Mammalia</taxon>
        <taxon>Eutheria</taxon>
        <taxon>Laurasiatheria</taxon>
        <taxon>Chiroptera</taxon>
        <taxon>Yangochiroptera</taxon>
        <taxon>Phyllostomidae</taxon>
        <taxon>Phyllostominae</taxon>
        <taxon>Phyllostomus</taxon>
    </lineage>
</organism>
<dbReference type="PANTHER" id="PTHR34828:SF1">
    <property type="entry name" value="TESTIS-EXPRESSED PROTEIN 45"/>
    <property type="match status" value="1"/>
</dbReference>
<name>A0A6J2N4A2_9CHIR</name>
<dbReference type="GeneID" id="114510379"/>
<evidence type="ECO:0000313" key="2">
    <source>
        <dbReference type="Proteomes" id="UP000504628"/>
    </source>
</evidence>
<dbReference type="InterPro" id="IPR028001">
    <property type="entry name" value="SAXO5"/>
</dbReference>
<evidence type="ECO:0000256" key="1">
    <source>
        <dbReference type="SAM" id="MobiDB-lite"/>
    </source>
</evidence>
<reference evidence="3" key="1">
    <citation type="submission" date="2025-08" db="UniProtKB">
        <authorList>
            <consortium name="RefSeq"/>
        </authorList>
    </citation>
    <scope>IDENTIFICATION</scope>
    <source>
        <tissue evidence="3">Muscle</tissue>
    </source>
</reference>
<dbReference type="FunCoup" id="A0A6J2N4A2">
    <property type="interactions" value="9"/>
</dbReference>
<proteinExistence type="predicted"/>
<keyword evidence="2" id="KW-1185">Reference proteome</keyword>
<dbReference type="RefSeq" id="XP_028384795.2">
    <property type="nucleotide sequence ID" value="XM_028528994.2"/>
</dbReference>
<dbReference type="Proteomes" id="UP000504628">
    <property type="component" value="Chromosome 13"/>
</dbReference>
<dbReference type="OrthoDB" id="6151791at2759"/>
<dbReference type="Pfam" id="PF15373">
    <property type="entry name" value="SAXO5-like"/>
    <property type="match status" value="1"/>
</dbReference>
<dbReference type="KEGG" id="pdic:114510379"/>
<protein>
    <submittedName>
        <fullName evidence="3">Testis-expressed protein 45</fullName>
    </submittedName>
</protein>
<evidence type="ECO:0000313" key="3">
    <source>
        <dbReference type="RefSeq" id="XP_028384795.2"/>
    </source>
</evidence>
<dbReference type="PANTHER" id="PTHR34828">
    <property type="entry name" value="TESTIS-EXPRESSED PROTEIN 45"/>
    <property type="match status" value="1"/>
</dbReference>
<dbReference type="CTD" id="374877"/>
<feature type="region of interest" description="Disordered" evidence="1">
    <location>
        <begin position="47"/>
        <end position="67"/>
    </location>
</feature>
<sequence>MGPFLWTCSQPTRQQNCQRNDYSCLTIPGGSTRAAPVSHPVLNAEPSAWHTRSNGQHHPGRPLLSPASPTPHRWRCLAMAADASLPSPRAQLHFLKASHFDLGPDPQLHVGATGSTTHRDFPAHTDVPRAQPCPPPPRATLFQQDTRWAREELVSEAHCAFGLLPTQSREPERAQGARSFITQTSHLHLQEDAHGRPLLSTARADYGWPELQGRDSEQSPGARLIFHRDSMPSGDREKLRIPSTTYQELFPPYEACPQPRASCEHFGGPTPLKWDHRRWDDRTSYQSQFQAMTGPPALMCKRDSSIVALGDFKMGYGPLCSEQKEAYRPQSLPPDRYDKTRAWAHTHYVSINPGDGRFHDRTAEAEHACAREPVPPLPLAEPFVLHHDRTPKSHILEGNRCRGPGSLTTSMRFFYGQPPPATNPRSRHVPHEKLQSHVTLGESKLLRQFFQTSMGTDYYPRATQLLQKARNLHLLPSNLPEDTGEPDFLTMNQKMLKPHRAAPARVTEEMLQRCKYSHVEPPLGRQRFFSTQHEDDFTFKYQGPAVLRSGSFQESHVPLGSPRQWGCGGGKVSLQDPWVPTYLCPRQQ</sequence>
<dbReference type="InParanoid" id="A0A6J2N4A2"/>
<gene>
    <name evidence="3" type="primary">TEX45</name>
</gene>
<accession>A0A6J2N4A2</accession>
<dbReference type="AlphaFoldDB" id="A0A6J2N4A2"/>